<dbReference type="InterPro" id="IPR059100">
    <property type="entry name" value="TSP3_bac"/>
</dbReference>
<evidence type="ECO:0000256" key="1">
    <source>
        <dbReference type="ARBA" id="ARBA00004613"/>
    </source>
</evidence>
<name>X1PNN2_9ZZZZ</name>
<evidence type="ECO:0000256" key="3">
    <source>
        <dbReference type="ARBA" id="ARBA00022729"/>
    </source>
</evidence>
<comment type="subcellular location">
    <subcellularLocation>
        <location evidence="1">Secreted</location>
    </subcellularLocation>
</comment>
<dbReference type="Pfam" id="PF18884">
    <property type="entry name" value="TSP3_bac"/>
    <property type="match status" value="1"/>
</dbReference>
<comment type="caution">
    <text evidence="6">The sequence shown here is derived from an EMBL/GenBank/DDBJ whole genome shotgun (WGS) entry which is preliminary data.</text>
</comment>
<keyword evidence="2" id="KW-0964">Secreted</keyword>
<dbReference type="EMBL" id="BARV01015790">
    <property type="protein sequence ID" value="GAI32469.1"/>
    <property type="molecule type" value="Genomic_DNA"/>
</dbReference>
<accession>X1PNN2</accession>
<dbReference type="AlphaFoldDB" id="X1PNN2"/>
<keyword evidence="3" id="KW-0732">Signal</keyword>
<proteinExistence type="predicted"/>
<organism evidence="6">
    <name type="scientific">marine sediment metagenome</name>
    <dbReference type="NCBI Taxonomy" id="412755"/>
    <lineage>
        <taxon>unclassified sequences</taxon>
        <taxon>metagenomes</taxon>
        <taxon>ecological metagenomes</taxon>
    </lineage>
</organism>
<evidence type="ECO:0000256" key="4">
    <source>
        <dbReference type="ARBA" id="ARBA00022837"/>
    </source>
</evidence>
<sequence length="133" mass="14879">DTTTVTVTLDSDGDGLSDEIENIIGSDPNEETVFIILEISGVEHYLIDIDNDEKYDAFYNSTSKITTAVELKDGKYFIDDDGDGTFDYIYNPATGEITSYQPEEPGEIPWTYIVAAVIIILIVIIVIWCIRKK</sequence>
<feature type="non-terminal residue" evidence="6">
    <location>
        <position position="1"/>
    </location>
</feature>
<protein>
    <submittedName>
        <fullName evidence="6">Uncharacterized protein</fullName>
    </submittedName>
</protein>
<keyword evidence="5" id="KW-0472">Membrane</keyword>
<evidence type="ECO:0000313" key="6">
    <source>
        <dbReference type="EMBL" id="GAI32469.1"/>
    </source>
</evidence>
<feature type="transmembrane region" description="Helical" evidence="5">
    <location>
        <begin position="110"/>
        <end position="130"/>
    </location>
</feature>
<evidence type="ECO:0000256" key="5">
    <source>
        <dbReference type="SAM" id="Phobius"/>
    </source>
</evidence>
<keyword evidence="4" id="KW-0106">Calcium</keyword>
<reference evidence="6" key="1">
    <citation type="journal article" date="2014" name="Front. Microbiol.">
        <title>High frequency of phylogenetically diverse reductive dehalogenase-homologous genes in deep subseafloor sedimentary metagenomes.</title>
        <authorList>
            <person name="Kawai M."/>
            <person name="Futagami T."/>
            <person name="Toyoda A."/>
            <person name="Takaki Y."/>
            <person name="Nishi S."/>
            <person name="Hori S."/>
            <person name="Arai W."/>
            <person name="Tsubouchi T."/>
            <person name="Morono Y."/>
            <person name="Uchiyama I."/>
            <person name="Ito T."/>
            <person name="Fujiyama A."/>
            <person name="Inagaki F."/>
            <person name="Takami H."/>
        </authorList>
    </citation>
    <scope>NUCLEOTIDE SEQUENCE</scope>
    <source>
        <strain evidence="6">Expedition CK06-06</strain>
    </source>
</reference>
<gene>
    <name evidence="6" type="ORF">S06H3_27240</name>
</gene>
<evidence type="ECO:0000256" key="2">
    <source>
        <dbReference type="ARBA" id="ARBA00022525"/>
    </source>
</evidence>
<keyword evidence="5" id="KW-0812">Transmembrane</keyword>
<keyword evidence="5" id="KW-1133">Transmembrane helix</keyword>